<reference evidence="2 3" key="1">
    <citation type="journal article" date="2019" name="Sci. Data">
        <title>Hybrid genome assembly and annotation of Danionella translucida.</title>
        <authorList>
            <person name="Kadobianskyi M."/>
            <person name="Schulze L."/>
            <person name="Schuelke M."/>
            <person name="Judkewitz B."/>
        </authorList>
    </citation>
    <scope>NUCLEOTIDE SEQUENCE [LARGE SCALE GENOMIC DNA]</scope>
    <source>
        <strain evidence="2 3">Bolton</strain>
    </source>
</reference>
<name>A0A553Q8S8_9TELE</name>
<evidence type="ECO:0000256" key="1">
    <source>
        <dbReference type="SAM" id="MobiDB-lite"/>
    </source>
</evidence>
<feature type="region of interest" description="Disordered" evidence="1">
    <location>
        <begin position="1"/>
        <end position="23"/>
    </location>
</feature>
<dbReference type="OrthoDB" id="5920068at2759"/>
<accession>A0A553Q8S8</accession>
<evidence type="ECO:0000313" key="3">
    <source>
        <dbReference type="Proteomes" id="UP000316079"/>
    </source>
</evidence>
<dbReference type="Proteomes" id="UP000316079">
    <property type="component" value="Unassembled WGS sequence"/>
</dbReference>
<organism evidence="2 3">
    <name type="scientific">Danionella cerebrum</name>
    <dbReference type="NCBI Taxonomy" id="2873325"/>
    <lineage>
        <taxon>Eukaryota</taxon>
        <taxon>Metazoa</taxon>
        <taxon>Chordata</taxon>
        <taxon>Craniata</taxon>
        <taxon>Vertebrata</taxon>
        <taxon>Euteleostomi</taxon>
        <taxon>Actinopterygii</taxon>
        <taxon>Neopterygii</taxon>
        <taxon>Teleostei</taxon>
        <taxon>Ostariophysi</taxon>
        <taxon>Cypriniformes</taxon>
        <taxon>Danionidae</taxon>
        <taxon>Danioninae</taxon>
        <taxon>Danionella</taxon>
    </lineage>
</organism>
<sequence>MYPAGPRIQSLISERDTSTRSNLSRSCRQAFSPLVVDLDVQSKLGSGISQRQIGHVLSLHSCPAKSASQTLDSPEGRLKLFETAVLVGRASSGLIAL</sequence>
<protein>
    <submittedName>
        <fullName evidence="2">Uncharacterized protein</fullName>
    </submittedName>
</protein>
<comment type="caution">
    <text evidence="2">The sequence shown here is derived from an EMBL/GenBank/DDBJ whole genome shotgun (WGS) entry which is preliminary data.</text>
</comment>
<keyword evidence="3" id="KW-1185">Reference proteome</keyword>
<gene>
    <name evidence="2" type="ORF">DNTS_016136</name>
</gene>
<proteinExistence type="predicted"/>
<evidence type="ECO:0000313" key="2">
    <source>
        <dbReference type="EMBL" id="TRY86333.1"/>
    </source>
</evidence>
<dbReference type="EMBL" id="SRMA01026226">
    <property type="protein sequence ID" value="TRY86333.1"/>
    <property type="molecule type" value="Genomic_DNA"/>
</dbReference>
<dbReference type="AlphaFoldDB" id="A0A553Q8S8"/>